<dbReference type="PANTHER" id="PTHR12001:SF69">
    <property type="entry name" value="ALL TRANS-POLYPRENYL-DIPHOSPHATE SYNTHASE PDSS1"/>
    <property type="match status" value="1"/>
</dbReference>
<accession>A0A381PDZ6</accession>
<evidence type="ECO:0000256" key="5">
    <source>
        <dbReference type="ARBA" id="ARBA00022842"/>
    </source>
</evidence>
<evidence type="ECO:0000256" key="4">
    <source>
        <dbReference type="ARBA" id="ARBA00022723"/>
    </source>
</evidence>
<dbReference type="InterPro" id="IPR008949">
    <property type="entry name" value="Isoprenoid_synthase_dom_sf"/>
</dbReference>
<keyword evidence="5" id="KW-0460">Magnesium</keyword>
<dbReference type="SFLD" id="SFLDS00005">
    <property type="entry name" value="Isoprenoid_Synthase_Type_I"/>
    <property type="match status" value="1"/>
</dbReference>
<comment type="similarity">
    <text evidence="2">Belongs to the FPP/GGPP synthase family.</text>
</comment>
<organism evidence="6">
    <name type="scientific">marine metagenome</name>
    <dbReference type="NCBI Taxonomy" id="408172"/>
    <lineage>
        <taxon>unclassified sequences</taxon>
        <taxon>metagenomes</taxon>
        <taxon>ecological metagenomes</taxon>
    </lineage>
</organism>
<protein>
    <recommendedName>
        <fullName evidence="7">Octaprenyl diphosphate synthase</fullName>
    </recommendedName>
</protein>
<evidence type="ECO:0000256" key="1">
    <source>
        <dbReference type="ARBA" id="ARBA00001946"/>
    </source>
</evidence>
<reference evidence="6" key="1">
    <citation type="submission" date="2018-05" db="EMBL/GenBank/DDBJ databases">
        <authorList>
            <person name="Lanie J.A."/>
            <person name="Ng W.-L."/>
            <person name="Kazmierczak K.M."/>
            <person name="Andrzejewski T.M."/>
            <person name="Davidsen T.M."/>
            <person name="Wayne K.J."/>
            <person name="Tettelin H."/>
            <person name="Glass J.I."/>
            <person name="Rusch D."/>
            <person name="Podicherti R."/>
            <person name="Tsui H.-C.T."/>
            <person name="Winkler M.E."/>
        </authorList>
    </citation>
    <scope>NUCLEOTIDE SEQUENCE</scope>
</reference>
<evidence type="ECO:0000256" key="3">
    <source>
        <dbReference type="ARBA" id="ARBA00022679"/>
    </source>
</evidence>
<dbReference type="PROSITE" id="PS00723">
    <property type="entry name" value="POLYPRENYL_SYNTHASE_1"/>
    <property type="match status" value="1"/>
</dbReference>
<dbReference type="InterPro" id="IPR033749">
    <property type="entry name" value="Polyprenyl_synt_CS"/>
</dbReference>
<dbReference type="GO" id="GO:0008299">
    <property type="term" value="P:isoprenoid biosynthetic process"/>
    <property type="evidence" value="ECO:0007669"/>
    <property type="project" value="InterPro"/>
</dbReference>
<dbReference type="SUPFAM" id="SSF48576">
    <property type="entry name" value="Terpenoid synthases"/>
    <property type="match status" value="1"/>
</dbReference>
<name>A0A381PDZ6_9ZZZZ</name>
<evidence type="ECO:0008006" key="7">
    <source>
        <dbReference type="Google" id="ProtNLM"/>
    </source>
</evidence>
<dbReference type="AlphaFoldDB" id="A0A381PDZ6"/>
<sequence length="338" mass="36852">MGSTPVAQLVTRTTRGSDLDDIFSVVGDDFAKVDALIPRQLTSDVALVSEIGRYIVDSGGKRLRPLIVLLAARANGYEAEAHVRLATLVEFLHTATLLHDDVVDRSGRRRGRATANALWGNAASVLVGDFLYSRAFQLMVDLDNMDLMAIISDATNMIAEGEVLQLENIGNAELTETDYLEIIRCKSALLFQAAAHTAVVLSNNDPDAITCYRKFGLHFGLAYQLVDDWLDYAGDSQLMGKNVGDDLAEGKVTLPLIATIKEGSQEDATLVRNAIISRSDRHLGAVIKAVCRSGALDYTKSRAEEEADLALDCLSTQPNNIYRDALENLTTFATSRMR</sequence>
<keyword evidence="4" id="KW-0479">Metal-binding</keyword>
<proteinExistence type="inferred from homology"/>
<evidence type="ECO:0000313" key="6">
    <source>
        <dbReference type="EMBL" id="SUZ64844.1"/>
    </source>
</evidence>
<dbReference type="PANTHER" id="PTHR12001">
    <property type="entry name" value="GERANYLGERANYL PYROPHOSPHATE SYNTHASE"/>
    <property type="match status" value="1"/>
</dbReference>
<dbReference type="Pfam" id="PF00348">
    <property type="entry name" value="polyprenyl_synt"/>
    <property type="match status" value="1"/>
</dbReference>
<dbReference type="EMBL" id="UINC01000944">
    <property type="protein sequence ID" value="SUZ64844.1"/>
    <property type="molecule type" value="Genomic_DNA"/>
</dbReference>
<dbReference type="Gene3D" id="1.10.600.10">
    <property type="entry name" value="Farnesyl Diphosphate Synthase"/>
    <property type="match status" value="1"/>
</dbReference>
<dbReference type="CDD" id="cd00685">
    <property type="entry name" value="Trans_IPPS_HT"/>
    <property type="match status" value="1"/>
</dbReference>
<dbReference type="GO" id="GO:0004659">
    <property type="term" value="F:prenyltransferase activity"/>
    <property type="evidence" value="ECO:0007669"/>
    <property type="project" value="InterPro"/>
</dbReference>
<keyword evidence="3" id="KW-0808">Transferase</keyword>
<evidence type="ECO:0000256" key="2">
    <source>
        <dbReference type="ARBA" id="ARBA00006706"/>
    </source>
</evidence>
<comment type="cofactor">
    <cofactor evidence="1">
        <name>Mg(2+)</name>
        <dbReference type="ChEBI" id="CHEBI:18420"/>
    </cofactor>
</comment>
<dbReference type="FunFam" id="1.10.600.10:FF:000002">
    <property type="entry name" value="Octaprenyl diphosphate synthase"/>
    <property type="match status" value="1"/>
</dbReference>
<dbReference type="GO" id="GO:0046872">
    <property type="term" value="F:metal ion binding"/>
    <property type="evidence" value="ECO:0007669"/>
    <property type="project" value="UniProtKB-KW"/>
</dbReference>
<gene>
    <name evidence="6" type="ORF">METZ01_LOCUS17698</name>
</gene>
<dbReference type="InterPro" id="IPR000092">
    <property type="entry name" value="Polyprenyl_synt"/>
</dbReference>